<feature type="region of interest" description="Disordered" evidence="1">
    <location>
        <begin position="55"/>
        <end position="86"/>
    </location>
</feature>
<evidence type="ECO:0000313" key="2">
    <source>
        <dbReference type="EMBL" id="GMN19737.1"/>
    </source>
</evidence>
<keyword evidence="3" id="KW-1185">Reference proteome</keyword>
<accession>A0AA88CKI5</accession>
<dbReference type="Proteomes" id="UP001187192">
    <property type="component" value="Unassembled WGS sequence"/>
</dbReference>
<dbReference type="AlphaFoldDB" id="A0AA88CKI5"/>
<evidence type="ECO:0000256" key="1">
    <source>
        <dbReference type="SAM" id="MobiDB-lite"/>
    </source>
</evidence>
<evidence type="ECO:0000313" key="3">
    <source>
        <dbReference type="Proteomes" id="UP001187192"/>
    </source>
</evidence>
<comment type="caution">
    <text evidence="2">The sequence shown here is derived from an EMBL/GenBank/DDBJ whole genome shotgun (WGS) entry which is preliminary data.</text>
</comment>
<reference evidence="2" key="1">
    <citation type="submission" date="2023-07" db="EMBL/GenBank/DDBJ databases">
        <title>draft genome sequence of fig (Ficus carica).</title>
        <authorList>
            <person name="Takahashi T."/>
            <person name="Nishimura K."/>
        </authorList>
    </citation>
    <scope>NUCLEOTIDE SEQUENCE</scope>
</reference>
<organism evidence="2 3">
    <name type="scientific">Ficus carica</name>
    <name type="common">Common fig</name>
    <dbReference type="NCBI Taxonomy" id="3494"/>
    <lineage>
        <taxon>Eukaryota</taxon>
        <taxon>Viridiplantae</taxon>
        <taxon>Streptophyta</taxon>
        <taxon>Embryophyta</taxon>
        <taxon>Tracheophyta</taxon>
        <taxon>Spermatophyta</taxon>
        <taxon>Magnoliopsida</taxon>
        <taxon>eudicotyledons</taxon>
        <taxon>Gunneridae</taxon>
        <taxon>Pentapetalae</taxon>
        <taxon>rosids</taxon>
        <taxon>fabids</taxon>
        <taxon>Rosales</taxon>
        <taxon>Moraceae</taxon>
        <taxon>Ficeae</taxon>
        <taxon>Ficus</taxon>
    </lineage>
</organism>
<name>A0AA88CKI5_FICCA</name>
<dbReference type="EMBL" id="BTGU01001268">
    <property type="protein sequence ID" value="GMN19737.1"/>
    <property type="molecule type" value="Genomic_DNA"/>
</dbReference>
<sequence length="86" mass="9467">MARSGGSRHSDDDDRGVRAFWANQELQWNRQGEFARHRPEGAGDRVYGTANLDLEPSSDRCRDGRSWTQASAAAPGGRRILASTPP</sequence>
<gene>
    <name evidence="2" type="ORF">TIFTF001_039882</name>
</gene>
<proteinExistence type="predicted"/>
<protein>
    <submittedName>
        <fullName evidence="2">Uncharacterized protein</fullName>
    </submittedName>
</protein>